<evidence type="ECO:0000313" key="2">
    <source>
        <dbReference type="EMBL" id="MCG7321347.1"/>
    </source>
</evidence>
<keyword evidence="3" id="KW-1185">Reference proteome</keyword>
<proteinExistence type="predicted"/>
<evidence type="ECO:0000313" key="3">
    <source>
        <dbReference type="Proteomes" id="UP001521931"/>
    </source>
</evidence>
<reference evidence="2 3" key="1">
    <citation type="submission" date="2022-02" db="EMBL/GenBank/DDBJ databases">
        <title>Uncovering new skin microbiome diversity through culturing and metagenomics.</title>
        <authorList>
            <person name="Conlan S."/>
            <person name="Deming C."/>
            <person name="Nisc Comparative Sequencing Program N."/>
            <person name="Segre J.A."/>
        </authorList>
    </citation>
    <scope>NUCLEOTIDE SEQUENCE [LARGE SCALE GENOMIC DNA]</scope>
    <source>
        <strain evidence="2 3">ACRQZ</strain>
    </source>
</reference>
<gene>
    <name evidence="2" type="ORF">MHL29_05480</name>
</gene>
<protein>
    <submittedName>
        <fullName evidence="2">Uncharacterized protein</fullName>
    </submittedName>
</protein>
<organism evidence="2 3">
    <name type="scientific">Arsenicicoccus bolidensis</name>
    <dbReference type="NCBI Taxonomy" id="229480"/>
    <lineage>
        <taxon>Bacteria</taxon>
        <taxon>Bacillati</taxon>
        <taxon>Actinomycetota</taxon>
        <taxon>Actinomycetes</taxon>
        <taxon>Micrococcales</taxon>
        <taxon>Intrasporangiaceae</taxon>
        <taxon>Arsenicicoccus</taxon>
    </lineage>
</organism>
<name>A0ABS9Q0D0_9MICO</name>
<comment type="caution">
    <text evidence="2">The sequence shown here is derived from an EMBL/GenBank/DDBJ whole genome shotgun (WGS) entry which is preliminary data.</text>
</comment>
<sequence>MLDMNVGKCDIHVMSSDSAQQQPQQQGGGLFFDPPDTTATPQPARTRLPERVSAVTGLDRASLERATRDDLEQVLRDLHAALKNQETSLLQTGEQHADGGLAIASQVAVWLLDHVSNAFGRRLVNLAKVADRESLRSTRALATLLHTAIQSQLNGSAP</sequence>
<feature type="compositionally biased region" description="Low complexity" evidence="1">
    <location>
        <begin position="20"/>
        <end position="45"/>
    </location>
</feature>
<feature type="region of interest" description="Disordered" evidence="1">
    <location>
        <begin position="15"/>
        <end position="45"/>
    </location>
</feature>
<dbReference type="Proteomes" id="UP001521931">
    <property type="component" value="Unassembled WGS sequence"/>
</dbReference>
<accession>A0ABS9Q0D0</accession>
<dbReference type="RefSeq" id="WP_239262948.1">
    <property type="nucleotide sequence ID" value="NZ_JAKRCV010000011.1"/>
</dbReference>
<evidence type="ECO:0000256" key="1">
    <source>
        <dbReference type="SAM" id="MobiDB-lite"/>
    </source>
</evidence>
<dbReference type="EMBL" id="JAKRCV010000011">
    <property type="protein sequence ID" value="MCG7321347.1"/>
    <property type="molecule type" value="Genomic_DNA"/>
</dbReference>